<dbReference type="Gene3D" id="6.10.250.2270">
    <property type="match status" value="1"/>
</dbReference>
<dbReference type="GO" id="GO:0022625">
    <property type="term" value="C:cytosolic large ribosomal subunit"/>
    <property type="evidence" value="ECO:0007669"/>
    <property type="project" value="TreeGrafter"/>
</dbReference>
<dbReference type="OMA" id="ANWRFVE"/>
<dbReference type="SUPFAM" id="SSF50104">
    <property type="entry name" value="Translation proteins SH3-like domain"/>
    <property type="match status" value="1"/>
</dbReference>
<dbReference type="OrthoDB" id="1875589at2759"/>
<protein>
    <recommendedName>
        <fullName evidence="4">Large ribosomal subunit protein eL14</fullName>
    </recommendedName>
    <alternativeName>
        <fullName evidence="5">60S ribosomal protein L14</fullName>
    </alternativeName>
</protein>
<feature type="domain" description="Large ribosomal subunit protein eL14" evidence="6">
    <location>
        <begin position="72"/>
        <end position="145"/>
    </location>
</feature>
<dbReference type="AlphaFoldDB" id="A0A914AV15"/>
<keyword evidence="8" id="KW-1185">Reference proteome</keyword>
<evidence type="ECO:0000313" key="7">
    <source>
        <dbReference type="EnsemblMetazoa" id="XP_038067324.1"/>
    </source>
</evidence>
<organism evidence="7 8">
    <name type="scientific">Patiria miniata</name>
    <name type="common">Bat star</name>
    <name type="synonym">Asterina miniata</name>
    <dbReference type="NCBI Taxonomy" id="46514"/>
    <lineage>
        <taxon>Eukaryota</taxon>
        <taxon>Metazoa</taxon>
        <taxon>Echinodermata</taxon>
        <taxon>Eleutherozoa</taxon>
        <taxon>Asterozoa</taxon>
        <taxon>Asteroidea</taxon>
        <taxon>Valvatacea</taxon>
        <taxon>Valvatida</taxon>
        <taxon>Asterinidae</taxon>
        <taxon>Patiria</taxon>
    </lineage>
</organism>
<evidence type="ECO:0000256" key="2">
    <source>
        <dbReference type="ARBA" id="ARBA00022980"/>
    </source>
</evidence>
<dbReference type="InterPro" id="IPR002784">
    <property type="entry name" value="Ribosomal_eL14_dom"/>
</dbReference>
<dbReference type="InterPro" id="IPR014722">
    <property type="entry name" value="Rib_uL2_dom2"/>
</dbReference>
<dbReference type="FunFam" id="2.30.30.30:FF:000022">
    <property type="entry name" value="60S ribosomal protein L14"/>
    <property type="match status" value="1"/>
</dbReference>
<evidence type="ECO:0000256" key="5">
    <source>
        <dbReference type="ARBA" id="ARBA00035318"/>
    </source>
</evidence>
<comment type="similarity">
    <text evidence="1">Belongs to the eukaryotic ribosomal protein eL14 family.</text>
</comment>
<dbReference type="EnsemblMetazoa" id="XM_038211396.1">
    <property type="protein sequence ID" value="XP_038067324.1"/>
    <property type="gene ID" value="LOC119737212"/>
</dbReference>
<evidence type="ECO:0000256" key="4">
    <source>
        <dbReference type="ARBA" id="ARBA00035215"/>
    </source>
</evidence>
<dbReference type="GO" id="GO:0006412">
    <property type="term" value="P:translation"/>
    <property type="evidence" value="ECO:0007669"/>
    <property type="project" value="InterPro"/>
</dbReference>
<dbReference type="RefSeq" id="XP_038067324.1">
    <property type="nucleotide sequence ID" value="XM_038211396.1"/>
</dbReference>
<dbReference type="CDD" id="cd23702">
    <property type="entry name" value="eL14"/>
    <property type="match status" value="1"/>
</dbReference>
<dbReference type="GO" id="GO:0003735">
    <property type="term" value="F:structural constituent of ribosome"/>
    <property type="evidence" value="ECO:0007669"/>
    <property type="project" value="InterPro"/>
</dbReference>
<dbReference type="Pfam" id="PF01929">
    <property type="entry name" value="Ribosomal_L14e"/>
    <property type="match status" value="1"/>
</dbReference>
<dbReference type="PANTHER" id="PTHR11127">
    <property type="entry name" value="60S RIBOSOMAL PROTEIN L14"/>
    <property type="match status" value="1"/>
</dbReference>
<reference evidence="7" key="1">
    <citation type="submission" date="2022-11" db="UniProtKB">
        <authorList>
            <consortium name="EnsemblMetazoa"/>
        </authorList>
    </citation>
    <scope>IDENTIFICATION</scope>
</reference>
<dbReference type="GO" id="GO:0003723">
    <property type="term" value="F:RNA binding"/>
    <property type="evidence" value="ECO:0007669"/>
    <property type="project" value="InterPro"/>
</dbReference>
<dbReference type="CTD" id="9045"/>
<sequence length="167" mass="19445">MYRNLKRHSSGRTVTENLYVRIKRCILVFERFVEIGRVAFVAVGRNRGKLCAIVDVIDQKRALVDGPCTRFPRQQIRLKKLHLTAFKIRIPHSARTGTVRNAWEKAEIDKKWRATTWARKLDAKKRKANMTDFDRYKLMIAKKKRTRIINGEVNKLKKAKKAAAAAK</sequence>
<proteinExistence type="inferred from homology"/>
<dbReference type="InterPro" id="IPR008991">
    <property type="entry name" value="Translation_prot_SH3-like_sf"/>
</dbReference>
<dbReference type="InterPro" id="IPR039660">
    <property type="entry name" value="Ribosomal_eL14"/>
</dbReference>
<name>A0A914AV15_PATMI</name>
<keyword evidence="3" id="KW-0687">Ribonucleoprotein</keyword>
<evidence type="ECO:0000256" key="3">
    <source>
        <dbReference type="ARBA" id="ARBA00023274"/>
    </source>
</evidence>
<dbReference type="GeneID" id="119737212"/>
<dbReference type="Proteomes" id="UP000887568">
    <property type="component" value="Unplaced"/>
</dbReference>
<evidence type="ECO:0000313" key="8">
    <source>
        <dbReference type="Proteomes" id="UP000887568"/>
    </source>
</evidence>
<dbReference type="PANTHER" id="PTHR11127:SF2">
    <property type="entry name" value="LARGE RIBOSOMAL SUBUNIT PROTEIN EL14"/>
    <property type="match status" value="1"/>
</dbReference>
<evidence type="ECO:0000256" key="1">
    <source>
        <dbReference type="ARBA" id="ARBA00006592"/>
    </source>
</evidence>
<dbReference type="GO" id="GO:0042273">
    <property type="term" value="P:ribosomal large subunit biogenesis"/>
    <property type="evidence" value="ECO:0007669"/>
    <property type="project" value="TreeGrafter"/>
</dbReference>
<dbReference type="Gene3D" id="2.30.30.30">
    <property type="match status" value="1"/>
</dbReference>
<keyword evidence="2" id="KW-0689">Ribosomal protein</keyword>
<accession>A0A914AV15</accession>
<evidence type="ECO:0000259" key="6">
    <source>
        <dbReference type="Pfam" id="PF01929"/>
    </source>
</evidence>